<dbReference type="EMBL" id="JARAKF010000006">
    <property type="protein sequence ID" value="MDU9002020.1"/>
    <property type="molecule type" value="Genomic_DNA"/>
</dbReference>
<comment type="caution">
    <text evidence="2">The sequence shown here is derived from an EMBL/GenBank/DDBJ whole genome shotgun (WGS) entry which is preliminary data.</text>
</comment>
<keyword evidence="1" id="KW-0175">Coiled coil</keyword>
<name>A0ABU3V7M6_9ACTN</name>
<gene>
    <name evidence="2" type="ORF">PU648_59610</name>
</gene>
<dbReference type="Proteomes" id="UP001257627">
    <property type="component" value="Unassembled WGS sequence"/>
</dbReference>
<accession>A0ABU3V7M6</accession>
<feature type="coiled-coil region" evidence="1">
    <location>
        <begin position="429"/>
        <end position="463"/>
    </location>
</feature>
<evidence type="ECO:0008006" key="4">
    <source>
        <dbReference type="Google" id="ProtNLM"/>
    </source>
</evidence>
<reference evidence="2 3" key="1">
    <citation type="submission" date="2023-02" db="EMBL/GenBank/DDBJ databases">
        <authorList>
            <person name="Maleckis M."/>
        </authorList>
    </citation>
    <scope>NUCLEOTIDE SEQUENCE [LARGE SCALE GENOMIC DNA]</scope>
    <source>
        <strain evidence="2 3">P8-A2</strain>
    </source>
</reference>
<evidence type="ECO:0000256" key="1">
    <source>
        <dbReference type="SAM" id="Coils"/>
    </source>
</evidence>
<organism evidence="2 3">
    <name type="scientific">Streptomyces mirabilis</name>
    <dbReference type="NCBI Taxonomy" id="68239"/>
    <lineage>
        <taxon>Bacteria</taxon>
        <taxon>Bacillati</taxon>
        <taxon>Actinomycetota</taxon>
        <taxon>Actinomycetes</taxon>
        <taxon>Kitasatosporales</taxon>
        <taxon>Streptomycetaceae</taxon>
        <taxon>Streptomyces</taxon>
    </lineage>
</organism>
<sequence>MSLVRAEADLIRLCQRAGLSDGQRALLEAVLAASDPEAVLTQHVTSAPTAVATLARAHSALESRARPGRSKPQPYPEQALDLVIDARETLEAFASHFPPGRVDGAVNALTVIERGGPAGLKSATDPAARAAILAGRAAEVQTAVTDGFAAAWCGTAAAGTREQLALEMAALCVMEGRQHHLLSDDVRTVLSRGSLDVGRLLKVLLPAVRDFRVAVVVEGTSRLESLARLMDSAAAVRNSPGEPAVGWGHATADLKALAELADAASAARRAWSGDQAGGHVLLTFTVRARDLGGAALLGRRRASEMLDQYVAGQRVAEIRLRPETLAHDPDSGRVLRAAVPVLGSGPVRPLTIGWPPALRESLRTAHIARVTEAPTTAAGLCWAALEALDVKSGKKGNTGELARALSLQAVRQQVIDLHQRTRTAVAAEVSAARTAHQAAQRAADRLEAAAKAAEGARAALLGEKATTARDIALGQRAALERASEAEAYRAVVDAWTGVGDDGLLRDPDRWLDAFAPPADADPALRAAADALVALTDRLGGETAARLRTWRALLADPCSLATWLKGTAGRFETSLDWLYAIRNTALHDGRFASATDLLDVHAGRALVDLTLEFLGNWYQHAPTPTLEQPERTAVAVIAHLAVRQQKVVEELEGGTRAGWNVSRLTSPTSTGWDRA</sequence>
<evidence type="ECO:0000313" key="3">
    <source>
        <dbReference type="Proteomes" id="UP001257627"/>
    </source>
</evidence>
<evidence type="ECO:0000313" key="2">
    <source>
        <dbReference type="EMBL" id="MDU9002020.1"/>
    </source>
</evidence>
<keyword evidence="3" id="KW-1185">Reference proteome</keyword>
<protein>
    <recommendedName>
        <fullName evidence="4">Apea-like HEPN domain-containing protein</fullName>
    </recommendedName>
</protein>
<proteinExistence type="predicted"/>
<dbReference type="RefSeq" id="WP_316738829.1">
    <property type="nucleotide sequence ID" value="NZ_JARAKF010000006.1"/>
</dbReference>